<sequence length="266" mass="30516">MSIELSTSQERRLHSILDRGLEALHENSESLSRASPAPGKNDMNISSSLNESQKKSPSPTKEGEKSILINTELKVLQEKLALLEAKLSKNTESFSQKSNKRKKKSPADSFKIPSQNSSRNSSARNRSTNRNSSRDRIRNIENSEKELSKLERSITPNSIKKKGINNTRQIEKIRILVEKERKTGEKLRRENEALRKELSKRDELKNVISKLQEDYNELALTFERSEAVRKKQKELISQLKTEIKSLSNESIPDHILTKTKKNKRNN</sequence>
<name>A0A1R2BBD8_9CILI</name>
<feature type="compositionally biased region" description="Low complexity" evidence="2">
    <location>
        <begin position="114"/>
        <end position="131"/>
    </location>
</feature>
<evidence type="ECO:0000313" key="3">
    <source>
        <dbReference type="EMBL" id="OMJ73920.1"/>
    </source>
</evidence>
<evidence type="ECO:0000256" key="2">
    <source>
        <dbReference type="SAM" id="MobiDB-lite"/>
    </source>
</evidence>
<feature type="compositionally biased region" description="Basic and acidic residues" evidence="2">
    <location>
        <begin position="132"/>
        <end position="152"/>
    </location>
</feature>
<dbReference type="EMBL" id="MPUH01000787">
    <property type="protein sequence ID" value="OMJ73920.1"/>
    <property type="molecule type" value="Genomic_DNA"/>
</dbReference>
<dbReference type="OrthoDB" id="323126at2759"/>
<dbReference type="Proteomes" id="UP000187209">
    <property type="component" value="Unassembled WGS sequence"/>
</dbReference>
<accession>A0A1R2BBD8</accession>
<feature type="compositionally biased region" description="Polar residues" evidence="2">
    <location>
        <begin position="43"/>
        <end position="59"/>
    </location>
</feature>
<proteinExistence type="predicted"/>
<organism evidence="3 4">
    <name type="scientific">Stentor coeruleus</name>
    <dbReference type="NCBI Taxonomy" id="5963"/>
    <lineage>
        <taxon>Eukaryota</taxon>
        <taxon>Sar</taxon>
        <taxon>Alveolata</taxon>
        <taxon>Ciliophora</taxon>
        <taxon>Postciliodesmatophora</taxon>
        <taxon>Heterotrichea</taxon>
        <taxon>Heterotrichida</taxon>
        <taxon>Stentoridae</taxon>
        <taxon>Stentor</taxon>
    </lineage>
</organism>
<evidence type="ECO:0000313" key="4">
    <source>
        <dbReference type="Proteomes" id="UP000187209"/>
    </source>
</evidence>
<feature type="region of interest" description="Disordered" evidence="2">
    <location>
        <begin position="26"/>
        <end position="67"/>
    </location>
</feature>
<keyword evidence="1" id="KW-0175">Coiled coil</keyword>
<feature type="region of interest" description="Disordered" evidence="2">
    <location>
        <begin position="91"/>
        <end position="160"/>
    </location>
</feature>
<comment type="caution">
    <text evidence="3">The sequence shown here is derived from an EMBL/GenBank/DDBJ whole genome shotgun (WGS) entry which is preliminary data.</text>
</comment>
<keyword evidence="4" id="KW-1185">Reference proteome</keyword>
<dbReference type="AlphaFoldDB" id="A0A1R2BBD8"/>
<feature type="coiled-coil region" evidence="1">
    <location>
        <begin position="177"/>
        <end position="249"/>
    </location>
</feature>
<protein>
    <submittedName>
        <fullName evidence="3">Uncharacterized protein</fullName>
    </submittedName>
</protein>
<reference evidence="3 4" key="1">
    <citation type="submission" date="2016-11" db="EMBL/GenBank/DDBJ databases">
        <title>The macronuclear genome of Stentor coeruleus: a giant cell with tiny introns.</title>
        <authorList>
            <person name="Slabodnick M."/>
            <person name="Ruby J.G."/>
            <person name="Reiff S.B."/>
            <person name="Swart E.C."/>
            <person name="Gosai S."/>
            <person name="Prabakaran S."/>
            <person name="Witkowska E."/>
            <person name="Larue G.E."/>
            <person name="Fisher S."/>
            <person name="Freeman R.M."/>
            <person name="Gunawardena J."/>
            <person name="Chu W."/>
            <person name="Stover N.A."/>
            <person name="Gregory B.D."/>
            <person name="Nowacki M."/>
            <person name="Derisi J."/>
            <person name="Roy S.W."/>
            <person name="Marshall W.F."/>
            <person name="Sood P."/>
        </authorList>
    </citation>
    <scope>NUCLEOTIDE SEQUENCE [LARGE SCALE GENOMIC DNA]</scope>
    <source>
        <strain evidence="3">WM001</strain>
    </source>
</reference>
<gene>
    <name evidence="3" type="ORF">SteCoe_27302</name>
</gene>
<evidence type="ECO:0000256" key="1">
    <source>
        <dbReference type="SAM" id="Coils"/>
    </source>
</evidence>